<dbReference type="PANTHER" id="PTHR24282">
    <property type="entry name" value="CYTOCHROME P450 FAMILY MEMBER"/>
    <property type="match status" value="1"/>
</dbReference>
<keyword evidence="4" id="KW-0812">Transmembrane</keyword>
<keyword evidence="10" id="KW-0472">Membrane</keyword>
<evidence type="ECO:0000313" key="14">
    <source>
        <dbReference type="Proteomes" id="UP001163823"/>
    </source>
</evidence>
<evidence type="ECO:0000313" key="13">
    <source>
        <dbReference type="EMBL" id="KAJ7981924.1"/>
    </source>
</evidence>
<sequence>MGISVCVLCVTCTVVLIWAWRVLNWLWLKPKKLERQLRKQGFQGNPYKFWYGDNKQTRQMTMEARAKPMNPSSDNIAPRVHPYVIQTIKNYGKKSFIWAGPMPRLIMTDPEQIKEIFNNYNDFHKPYVNPLAKLLINGLSHYEGKKWAKHRKIINPAFNLEKLKLMLPIFYQSTNDMISKWEALISPDGSGEFDVLPHLQNLSSDIISRTSFGSSYEEGKRIFKLLKAQTGLALKAAQSVYIPGMRFLPTSLKKKMKEINKDIRTSLRSIINRREKAMEAGEATNDDLLGILLESNHKELQEHGNNKNVGMTIDEVIEECKLFYFAGQETTSVLLVWTMVLLSRYPNWQSQARDEVLQVFGNQKPDIDGLGRLKIVTMILYEVLRLYPPTHIIIRSIYKETKLGNLTLPAGVEISIPIVLIHHDNELWGNDAQEFKPERFSEGVSKATKNQLSFFPFGWGPRICIGQNFAILEVKMALSMILQSFSFELSPAYAHAPFSFITLQPQHGAHIILHKL</sequence>
<dbReference type="GO" id="GO:0004497">
    <property type="term" value="F:monooxygenase activity"/>
    <property type="evidence" value="ECO:0007669"/>
    <property type="project" value="UniProtKB-KW"/>
</dbReference>
<keyword evidence="7 12" id="KW-0560">Oxidoreductase</keyword>
<dbReference type="InterPro" id="IPR036396">
    <property type="entry name" value="Cyt_P450_sf"/>
</dbReference>
<accession>A0AAD7VNJ4</accession>
<evidence type="ECO:0000256" key="8">
    <source>
        <dbReference type="ARBA" id="ARBA00023004"/>
    </source>
</evidence>
<evidence type="ECO:0000256" key="1">
    <source>
        <dbReference type="ARBA" id="ARBA00004167"/>
    </source>
</evidence>
<dbReference type="GO" id="GO:0016705">
    <property type="term" value="F:oxidoreductase activity, acting on paired donors, with incorporation or reduction of molecular oxygen"/>
    <property type="evidence" value="ECO:0007669"/>
    <property type="project" value="InterPro"/>
</dbReference>
<evidence type="ECO:0000256" key="11">
    <source>
        <dbReference type="PIRSR" id="PIRSR602401-1"/>
    </source>
</evidence>
<dbReference type="SUPFAM" id="SSF48264">
    <property type="entry name" value="Cytochrome P450"/>
    <property type="match status" value="1"/>
</dbReference>
<keyword evidence="5 11" id="KW-0479">Metal-binding</keyword>
<dbReference type="InterPro" id="IPR017972">
    <property type="entry name" value="Cyt_P450_CS"/>
</dbReference>
<dbReference type="Pfam" id="PF00067">
    <property type="entry name" value="p450"/>
    <property type="match status" value="1"/>
</dbReference>
<evidence type="ECO:0000256" key="5">
    <source>
        <dbReference type="ARBA" id="ARBA00022723"/>
    </source>
</evidence>
<dbReference type="AlphaFoldDB" id="A0AAD7VNJ4"/>
<dbReference type="InterPro" id="IPR001128">
    <property type="entry name" value="Cyt_P450"/>
</dbReference>
<dbReference type="GO" id="GO:0005506">
    <property type="term" value="F:iron ion binding"/>
    <property type="evidence" value="ECO:0007669"/>
    <property type="project" value="InterPro"/>
</dbReference>
<protein>
    <submittedName>
        <fullName evidence="13">Cytochrome P450</fullName>
    </submittedName>
</protein>
<evidence type="ECO:0000256" key="3">
    <source>
        <dbReference type="ARBA" id="ARBA00022617"/>
    </source>
</evidence>
<keyword evidence="6" id="KW-1133">Transmembrane helix</keyword>
<comment type="similarity">
    <text evidence="2 12">Belongs to the cytochrome P450 family.</text>
</comment>
<dbReference type="EMBL" id="JARAOO010000001">
    <property type="protein sequence ID" value="KAJ7981924.1"/>
    <property type="molecule type" value="Genomic_DNA"/>
</dbReference>
<evidence type="ECO:0000256" key="10">
    <source>
        <dbReference type="ARBA" id="ARBA00023136"/>
    </source>
</evidence>
<dbReference type="PANTHER" id="PTHR24282:SF255">
    <property type="entry name" value="CYTOCHROME P450 72A11-RELATED"/>
    <property type="match status" value="1"/>
</dbReference>
<keyword evidence="9 12" id="KW-0503">Monooxygenase</keyword>
<comment type="subcellular location">
    <subcellularLocation>
        <location evidence="1">Membrane</location>
        <topology evidence="1">Single-pass membrane protein</topology>
    </subcellularLocation>
</comment>
<dbReference type="GO" id="GO:0020037">
    <property type="term" value="F:heme binding"/>
    <property type="evidence" value="ECO:0007669"/>
    <property type="project" value="InterPro"/>
</dbReference>
<evidence type="ECO:0000256" key="6">
    <source>
        <dbReference type="ARBA" id="ARBA00022989"/>
    </source>
</evidence>
<evidence type="ECO:0000256" key="4">
    <source>
        <dbReference type="ARBA" id="ARBA00022692"/>
    </source>
</evidence>
<name>A0AAD7VNJ4_QUISA</name>
<evidence type="ECO:0000256" key="12">
    <source>
        <dbReference type="RuleBase" id="RU000461"/>
    </source>
</evidence>
<comment type="cofactor">
    <cofactor evidence="11">
        <name>heme</name>
        <dbReference type="ChEBI" id="CHEBI:30413"/>
    </cofactor>
</comment>
<dbReference type="CDD" id="cd20642">
    <property type="entry name" value="CYP72"/>
    <property type="match status" value="1"/>
</dbReference>
<dbReference type="FunFam" id="1.10.630.10:FF:000029">
    <property type="entry name" value="Cytochrome P450 734A1"/>
    <property type="match status" value="1"/>
</dbReference>
<evidence type="ECO:0000256" key="2">
    <source>
        <dbReference type="ARBA" id="ARBA00010617"/>
    </source>
</evidence>
<dbReference type="InterPro" id="IPR050665">
    <property type="entry name" value="Cytochrome_P450_Monooxygen"/>
</dbReference>
<reference evidence="13 14" key="1">
    <citation type="journal article" date="2023" name="Science">
        <title>Elucidation of the pathway for biosynthesis of saponin adjuvants from the soapbark tree.</title>
        <authorList>
            <person name="Reed J."/>
            <person name="Orme A."/>
            <person name="El-Demerdash A."/>
            <person name="Owen C."/>
            <person name="Martin L.B.B."/>
            <person name="Misra R.C."/>
            <person name="Kikuchi S."/>
            <person name="Rejzek M."/>
            <person name="Martin A.C."/>
            <person name="Harkess A."/>
            <person name="Leebens-Mack J."/>
            <person name="Louveau T."/>
            <person name="Stephenson M.J."/>
            <person name="Osbourn A."/>
        </authorList>
    </citation>
    <scope>NUCLEOTIDE SEQUENCE [LARGE SCALE GENOMIC DNA]</scope>
    <source>
        <strain evidence="13">S10</strain>
    </source>
</reference>
<feature type="binding site" description="axial binding residue" evidence="11">
    <location>
        <position position="464"/>
    </location>
    <ligand>
        <name>heme</name>
        <dbReference type="ChEBI" id="CHEBI:30413"/>
    </ligand>
    <ligandPart>
        <name>Fe</name>
        <dbReference type="ChEBI" id="CHEBI:18248"/>
    </ligandPart>
</feature>
<organism evidence="13 14">
    <name type="scientific">Quillaja saponaria</name>
    <name type="common">Soap bark tree</name>
    <dbReference type="NCBI Taxonomy" id="32244"/>
    <lineage>
        <taxon>Eukaryota</taxon>
        <taxon>Viridiplantae</taxon>
        <taxon>Streptophyta</taxon>
        <taxon>Embryophyta</taxon>
        <taxon>Tracheophyta</taxon>
        <taxon>Spermatophyta</taxon>
        <taxon>Magnoliopsida</taxon>
        <taxon>eudicotyledons</taxon>
        <taxon>Gunneridae</taxon>
        <taxon>Pentapetalae</taxon>
        <taxon>rosids</taxon>
        <taxon>fabids</taxon>
        <taxon>Fabales</taxon>
        <taxon>Quillajaceae</taxon>
        <taxon>Quillaja</taxon>
    </lineage>
</organism>
<keyword evidence="14" id="KW-1185">Reference proteome</keyword>
<keyword evidence="3 11" id="KW-0349">Heme</keyword>
<evidence type="ECO:0000256" key="7">
    <source>
        <dbReference type="ARBA" id="ARBA00023002"/>
    </source>
</evidence>
<dbReference type="PROSITE" id="PS00086">
    <property type="entry name" value="CYTOCHROME_P450"/>
    <property type="match status" value="1"/>
</dbReference>
<dbReference type="PRINTS" id="PR00385">
    <property type="entry name" value="P450"/>
</dbReference>
<gene>
    <name evidence="13" type="ORF">O6P43_001120</name>
</gene>
<comment type="caution">
    <text evidence="13">The sequence shown here is derived from an EMBL/GenBank/DDBJ whole genome shotgun (WGS) entry which is preliminary data.</text>
</comment>
<dbReference type="InterPro" id="IPR002401">
    <property type="entry name" value="Cyt_P450_E_grp-I"/>
</dbReference>
<dbReference type="PRINTS" id="PR00463">
    <property type="entry name" value="EP450I"/>
</dbReference>
<dbReference type="GO" id="GO:0016020">
    <property type="term" value="C:membrane"/>
    <property type="evidence" value="ECO:0007669"/>
    <property type="project" value="UniProtKB-SubCell"/>
</dbReference>
<proteinExistence type="inferred from homology"/>
<keyword evidence="8 11" id="KW-0408">Iron</keyword>
<dbReference type="Proteomes" id="UP001163823">
    <property type="component" value="Chromosome 1"/>
</dbReference>
<evidence type="ECO:0000256" key="9">
    <source>
        <dbReference type="ARBA" id="ARBA00023033"/>
    </source>
</evidence>
<dbReference type="KEGG" id="qsa:O6P43_001120"/>
<dbReference type="Gene3D" id="1.10.630.10">
    <property type="entry name" value="Cytochrome P450"/>
    <property type="match status" value="1"/>
</dbReference>